<reference evidence="2 3" key="1">
    <citation type="submission" date="2015-05" db="EMBL/GenBank/DDBJ databases">
        <authorList>
            <person name="Wang D.B."/>
            <person name="Wang M."/>
        </authorList>
    </citation>
    <scope>NUCLEOTIDE SEQUENCE [LARGE SCALE GENOMIC DNA]</scope>
    <source>
        <strain evidence="2">VL1</strain>
    </source>
</reference>
<feature type="non-terminal residue" evidence="2">
    <location>
        <position position="1"/>
    </location>
</feature>
<dbReference type="EMBL" id="CVQH01025704">
    <property type="protein sequence ID" value="CRK38854.1"/>
    <property type="molecule type" value="Genomic_DNA"/>
</dbReference>
<evidence type="ECO:0000256" key="1">
    <source>
        <dbReference type="SAM" id="MobiDB-lite"/>
    </source>
</evidence>
<gene>
    <name evidence="2" type="ORF">BN1708_020590</name>
</gene>
<feature type="region of interest" description="Disordered" evidence="1">
    <location>
        <begin position="65"/>
        <end position="87"/>
    </location>
</feature>
<proteinExistence type="predicted"/>
<accession>A0A0G4MXJ8</accession>
<sequence>QGNRTEIRPALGLLHLQHCLHRHLPEHPPLRLLLRSRLRHSPDHPVREGSGRLRLGVLRHHAGPRPVRVHQRRPAVGLPRRQAQVPE</sequence>
<dbReference type="Proteomes" id="UP000044602">
    <property type="component" value="Unassembled WGS sequence"/>
</dbReference>
<protein>
    <submittedName>
        <fullName evidence="2">Uncharacterized protein</fullName>
    </submittedName>
</protein>
<organism evidence="2 3">
    <name type="scientific">Verticillium longisporum</name>
    <name type="common">Verticillium dahliae var. longisporum</name>
    <dbReference type="NCBI Taxonomy" id="100787"/>
    <lineage>
        <taxon>Eukaryota</taxon>
        <taxon>Fungi</taxon>
        <taxon>Dikarya</taxon>
        <taxon>Ascomycota</taxon>
        <taxon>Pezizomycotina</taxon>
        <taxon>Sordariomycetes</taxon>
        <taxon>Hypocreomycetidae</taxon>
        <taxon>Glomerellales</taxon>
        <taxon>Plectosphaerellaceae</taxon>
        <taxon>Verticillium</taxon>
    </lineage>
</organism>
<keyword evidence="3" id="KW-1185">Reference proteome</keyword>
<dbReference type="AlphaFoldDB" id="A0A0G4MXJ8"/>
<name>A0A0G4MXJ8_VERLO</name>
<evidence type="ECO:0000313" key="2">
    <source>
        <dbReference type="EMBL" id="CRK38854.1"/>
    </source>
</evidence>
<evidence type="ECO:0000313" key="3">
    <source>
        <dbReference type="Proteomes" id="UP000044602"/>
    </source>
</evidence>
<feature type="non-terminal residue" evidence="2">
    <location>
        <position position="87"/>
    </location>
</feature>